<feature type="compositionally biased region" description="Polar residues" evidence="13">
    <location>
        <begin position="616"/>
        <end position="629"/>
    </location>
</feature>
<proteinExistence type="inferred from homology"/>
<dbReference type="InterPro" id="IPR013083">
    <property type="entry name" value="Znf_RING/FYVE/PHD"/>
</dbReference>
<feature type="compositionally biased region" description="Basic and acidic residues" evidence="13">
    <location>
        <begin position="341"/>
        <end position="373"/>
    </location>
</feature>
<reference evidence="15" key="1">
    <citation type="submission" date="2023-07" db="EMBL/GenBank/DDBJ databases">
        <authorList>
            <person name="Stuckert A."/>
        </authorList>
    </citation>
    <scope>NUCLEOTIDE SEQUENCE</scope>
</reference>
<comment type="catalytic activity">
    <reaction evidence="1">
        <text>S-ubiquitinyl-[E2 ubiquitin-conjugating enzyme]-L-cysteine + [acceptor protein]-L-lysine = [E2 ubiquitin-conjugating enzyme]-L-cysteine + N(6)-ubiquitinyl-[acceptor protein]-L-lysine.</text>
        <dbReference type="EC" id="2.3.2.27"/>
    </reaction>
</comment>
<feature type="compositionally biased region" description="Basic and acidic residues" evidence="13">
    <location>
        <begin position="632"/>
        <end position="649"/>
    </location>
</feature>
<dbReference type="Pfam" id="PF23208">
    <property type="entry name" value="zf_C2H2_ZNF598"/>
    <property type="match status" value="1"/>
</dbReference>
<feature type="compositionally biased region" description="Low complexity" evidence="13">
    <location>
        <begin position="433"/>
        <end position="452"/>
    </location>
</feature>
<evidence type="ECO:0000256" key="12">
    <source>
        <dbReference type="PROSITE-ProRule" id="PRU00175"/>
    </source>
</evidence>
<dbReference type="InterPro" id="IPR013087">
    <property type="entry name" value="Znf_C2H2_type"/>
</dbReference>
<evidence type="ECO:0000256" key="1">
    <source>
        <dbReference type="ARBA" id="ARBA00000900"/>
    </source>
</evidence>
<feature type="region of interest" description="Disordered" evidence="13">
    <location>
        <begin position="304"/>
        <end position="328"/>
    </location>
</feature>
<feature type="domain" description="RING-type" evidence="14">
    <location>
        <begin position="14"/>
        <end position="54"/>
    </location>
</feature>
<feature type="region of interest" description="Disordered" evidence="13">
    <location>
        <begin position="418"/>
        <end position="455"/>
    </location>
</feature>
<evidence type="ECO:0000256" key="3">
    <source>
        <dbReference type="ARBA" id="ARBA00004906"/>
    </source>
</evidence>
<evidence type="ECO:0000256" key="11">
    <source>
        <dbReference type="ARBA" id="ARBA00035113"/>
    </source>
</evidence>
<keyword evidence="5" id="KW-0963">Cytoplasm</keyword>
<dbReference type="Proteomes" id="UP001176940">
    <property type="component" value="Unassembled WGS sequence"/>
</dbReference>
<dbReference type="InterPro" id="IPR041888">
    <property type="entry name" value="RING-HC_ZNF598/HEL2"/>
</dbReference>
<comment type="pathway">
    <text evidence="3">Protein modification; protein ubiquitination.</text>
</comment>
<comment type="similarity">
    <text evidence="11">Belongs to the ZNF598/HEL2 family.</text>
</comment>
<comment type="caution">
    <text evidence="15">The sequence shown here is derived from an EMBL/GenBank/DDBJ whole genome shotgun (WGS) entry which is preliminary data.</text>
</comment>
<dbReference type="CDD" id="cd16615">
    <property type="entry name" value="RING-HC_ZNF598"/>
    <property type="match status" value="1"/>
</dbReference>
<keyword evidence="7" id="KW-0808">Transferase</keyword>
<evidence type="ECO:0000256" key="10">
    <source>
        <dbReference type="ARBA" id="ARBA00022833"/>
    </source>
</evidence>
<dbReference type="PROSITE" id="PS50089">
    <property type="entry name" value="ZF_RING_2"/>
    <property type="match status" value="1"/>
</dbReference>
<keyword evidence="10" id="KW-0862">Zinc</keyword>
<feature type="region of interest" description="Disordered" evidence="13">
    <location>
        <begin position="696"/>
        <end position="730"/>
    </location>
</feature>
<evidence type="ECO:0000313" key="15">
    <source>
        <dbReference type="EMBL" id="CAJ0915302.1"/>
    </source>
</evidence>
<dbReference type="InterPro" id="IPR057634">
    <property type="entry name" value="PAH_ZNF598/HEL2"/>
</dbReference>
<protein>
    <recommendedName>
        <fullName evidence="4">RING-type E3 ubiquitin transferase</fullName>
        <ecNumber evidence="4">2.3.2.27</ecNumber>
    </recommendedName>
</protein>
<dbReference type="Pfam" id="PF25447">
    <property type="entry name" value="RING_ZNF598"/>
    <property type="match status" value="1"/>
</dbReference>
<name>A0ABN9KM66_9NEOB</name>
<dbReference type="InterPro" id="IPR059042">
    <property type="entry name" value="Znf_C2H2_ZNF598"/>
</dbReference>
<evidence type="ECO:0000256" key="9">
    <source>
        <dbReference type="ARBA" id="ARBA00022771"/>
    </source>
</evidence>
<keyword evidence="16" id="KW-1185">Reference proteome</keyword>
<comment type="subcellular location">
    <subcellularLocation>
        <location evidence="2">Cytoplasm</location>
    </subcellularLocation>
</comment>
<evidence type="ECO:0000256" key="13">
    <source>
        <dbReference type="SAM" id="MobiDB-lite"/>
    </source>
</evidence>
<dbReference type="EC" id="2.3.2.27" evidence="4"/>
<dbReference type="PANTHER" id="PTHR22938:SF0">
    <property type="entry name" value="E3 UBIQUITIN-PROTEIN LIGASE ZNF598"/>
    <property type="match status" value="1"/>
</dbReference>
<dbReference type="PANTHER" id="PTHR22938">
    <property type="entry name" value="ZINC FINGER PROTEIN 598"/>
    <property type="match status" value="1"/>
</dbReference>
<evidence type="ECO:0000256" key="6">
    <source>
        <dbReference type="ARBA" id="ARBA00022553"/>
    </source>
</evidence>
<dbReference type="InterPro" id="IPR044288">
    <property type="entry name" value="ZNF598/HEL2"/>
</dbReference>
<keyword evidence="8" id="KW-0479">Metal-binding</keyword>
<gene>
    <name evidence="15" type="ORF">RIMI_LOCUS37153</name>
</gene>
<evidence type="ECO:0000256" key="2">
    <source>
        <dbReference type="ARBA" id="ARBA00004496"/>
    </source>
</evidence>
<evidence type="ECO:0000313" key="16">
    <source>
        <dbReference type="Proteomes" id="UP001176940"/>
    </source>
</evidence>
<dbReference type="InterPro" id="IPR001841">
    <property type="entry name" value="Znf_RING"/>
</dbReference>
<dbReference type="Gene3D" id="3.30.40.10">
    <property type="entry name" value="Zinc/RING finger domain, C3HC4 (zinc finger)"/>
    <property type="match status" value="1"/>
</dbReference>
<dbReference type="EMBL" id="CAUEEQ010000002">
    <property type="protein sequence ID" value="CAJ0915302.1"/>
    <property type="molecule type" value="Genomic_DNA"/>
</dbReference>
<dbReference type="Pfam" id="PF23202">
    <property type="entry name" value="PAH_ZNF598"/>
    <property type="match status" value="1"/>
</dbReference>
<feature type="region of interest" description="Disordered" evidence="13">
    <location>
        <begin position="886"/>
        <end position="913"/>
    </location>
</feature>
<dbReference type="SMART" id="SM00355">
    <property type="entry name" value="ZnF_C2H2"/>
    <property type="match status" value="4"/>
</dbReference>
<feature type="region of interest" description="Disordered" evidence="13">
    <location>
        <begin position="340"/>
        <end position="403"/>
    </location>
</feature>
<evidence type="ECO:0000256" key="8">
    <source>
        <dbReference type="ARBA" id="ARBA00022723"/>
    </source>
</evidence>
<feature type="compositionally biased region" description="Polar residues" evidence="13">
    <location>
        <begin position="560"/>
        <end position="571"/>
    </location>
</feature>
<accession>A0ABN9KM66</accession>
<feature type="compositionally biased region" description="Low complexity" evidence="13">
    <location>
        <begin position="489"/>
        <end position="500"/>
    </location>
</feature>
<evidence type="ECO:0000256" key="5">
    <source>
        <dbReference type="ARBA" id="ARBA00022490"/>
    </source>
</evidence>
<dbReference type="PROSITE" id="PS00028">
    <property type="entry name" value="ZINC_FINGER_C2H2_1"/>
    <property type="match status" value="1"/>
</dbReference>
<keyword evidence="9 12" id="KW-0863">Zinc-finger</keyword>
<evidence type="ECO:0000256" key="4">
    <source>
        <dbReference type="ARBA" id="ARBA00012483"/>
    </source>
</evidence>
<feature type="region of interest" description="Disordered" evidence="13">
    <location>
        <begin position="489"/>
        <end position="660"/>
    </location>
</feature>
<sequence>MAKSGKTVDLEGNCVLCCQEMDVFAFGKCDHPVCYRCSTKMRVLCEQKYCAVCREELDKVVFVKKVSPFSSIDTSQMQSERRHDIYFSDGKLFSLFRWLLQHECRLCPEMRPFHAFADLEQHMRKHHELFCCKLCVKHLKNFTYERKWYSRKDLARHRIQGDPEDTSHRGHPLCKFCDERYLDNDELLKHLRRDHYFCHFCDSDGAQEYYSDYSFLREHFRESHFLCEEGRCSTEQFTHAFRTEIDYKAHKTTCHSKNRAEARQNRQIDIQFSYAPRHNRRTEGMVGAEDYEEVDRFNRQARAIRGISRGGQQNRRGSWRYKREEEDREVAAAVRASVAARRQEEIGRKQAHESSDSSKSRMEESRDPEEGRKPKPTPKFSGDATGPKELNMMSNTSNGVLKPEDFPAFGSAVVAPLSAPKPPTAKLKEEDFPSLSSTAGSSSASPFPAGLSYTSSARSSNAFHEEDFPALVSNLRIGKPLSAVTSAWATSSSKSTTKASPPIVTTPSKQSKKAALPNLPKGPIKKMQKPPSLSEDEDDGTGMTAQEFRSAPTMIDISKLLTTSTSQTNGKGNKKKRMGSEKPSNPVAGLSAEERSTSSSLKENATEIDRTPTPPATSILSDKSNTVVNGLSEKKVPDKGSDRRDHPELKTLPNPGPKYLVQDEDFPALVNNNLLRMPPPGFCPVVTAAPLPPPPGLSASVGKPPPGFTSASSSSLPAQPHTKPVKDVGPRKRNKLHFSCVRFSSKNDARVEKRSVFACVCTCLFGALCVTSPTQRRTTLVVSFSRTYLIPENFQQRNIHLINSIKDYLHSDESKFNEFKSHSGKFRQGLISASEYYRSCRQLLGENFSLIFNELLVLLPDNGKQQELLAAHQELLSAHQELRIEQKQSSNKSKKSKKAAWKTDSSSPELDYSTCPTCSQVLAPQDVAYHKTLHLEDTDFPSLQAISRIIT</sequence>
<organism evidence="15 16">
    <name type="scientific">Ranitomeya imitator</name>
    <name type="common">mimic poison frog</name>
    <dbReference type="NCBI Taxonomy" id="111125"/>
    <lineage>
        <taxon>Eukaryota</taxon>
        <taxon>Metazoa</taxon>
        <taxon>Chordata</taxon>
        <taxon>Craniata</taxon>
        <taxon>Vertebrata</taxon>
        <taxon>Euteleostomi</taxon>
        <taxon>Amphibia</taxon>
        <taxon>Batrachia</taxon>
        <taxon>Anura</taxon>
        <taxon>Neobatrachia</taxon>
        <taxon>Hyloidea</taxon>
        <taxon>Dendrobatidae</taxon>
        <taxon>Dendrobatinae</taxon>
        <taxon>Ranitomeya</taxon>
    </lineage>
</organism>
<evidence type="ECO:0000256" key="7">
    <source>
        <dbReference type="ARBA" id="ARBA00022679"/>
    </source>
</evidence>
<evidence type="ECO:0000259" key="14">
    <source>
        <dbReference type="PROSITE" id="PS50089"/>
    </source>
</evidence>
<keyword evidence="6" id="KW-0597">Phosphoprotein</keyword>